<dbReference type="Proteomes" id="UP001454036">
    <property type="component" value="Unassembled WGS sequence"/>
</dbReference>
<sequence>MKTPELVVGLKKLEEGFPETLALDVFCDPDVFIKAGMSRATLLRLKDRKAVVPHQVSYLDMISGNRLLSEMLALGIPSSSAPVSSRGISDHSKG</sequence>
<dbReference type="AlphaFoldDB" id="A0AAV3Q8I3"/>
<evidence type="ECO:0000313" key="2">
    <source>
        <dbReference type="Proteomes" id="UP001454036"/>
    </source>
</evidence>
<dbReference type="EMBL" id="BAABME010003774">
    <property type="protein sequence ID" value="GAA0160089.1"/>
    <property type="molecule type" value="Genomic_DNA"/>
</dbReference>
<comment type="caution">
    <text evidence="1">The sequence shown here is derived from an EMBL/GenBank/DDBJ whole genome shotgun (WGS) entry which is preliminary data.</text>
</comment>
<gene>
    <name evidence="1" type="ORF">LIER_16724</name>
</gene>
<keyword evidence="2" id="KW-1185">Reference proteome</keyword>
<accession>A0AAV3Q8I3</accession>
<reference evidence="1 2" key="1">
    <citation type="submission" date="2024-01" db="EMBL/GenBank/DDBJ databases">
        <title>The complete chloroplast genome sequence of Lithospermum erythrorhizon: insights into the phylogenetic relationship among Boraginaceae species and the maternal lineages of purple gromwells.</title>
        <authorList>
            <person name="Okada T."/>
            <person name="Watanabe K."/>
        </authorList>
    </citation>
    <scope>NUCLEOTIDE SEQUENCE [LARGE SCALE GENOMIC DNA]</scope>
</reference>
<name>A0AAV3Q8I3_LITER</name>
<protein>
    <submittedName>
        <fullName evidence="1">Uncharacterized protein</fullName>
    </submittedName>
</protein>
<organism evidence="1 2">
    <name type="scientific">Lithospermum erythrorhizon</name>
    <name type="common">Purple gromwell</name>
    <name type="synonym">Lithospermum officinale var. erythrorhizon</name>
    <dbReference type="NCBI Taxonomy" id="34254"/>
    <lineage>
        <taxon>Eukaryota</taxon>
        <taxon>Viridiplantae</taxon>
        <taxon>Streptophyta</taxon>
        <taxon>Embryophyta</taxon>
        <taxon>Tracheophyta</taxon>
        <taxon>Spermatophyta</taxon>
        <taxon>Magnoliopsida</taxon>
        <taxon>eudicotyledons</taxon>
        <taxon>Gunneridae</taxon>
        <taxon>Pentapetalae</taxon>
        <taxon>asterids</taxon>
        <taxon>lamiids</taxon>
        <taxon>Boraginales</taxon>
        <taxon>Boraginaceae</taxon>
        <taxon>Boraginoideae</taxon>
        <taxon>Lithospermeae</taxon>
        <taxon>Lithospermum</taxon>
    </lineage>
</organism>
<proteinExistence type="predicted"/>
<evidence type="ECO:0000313" key="1">
    <source>
        <dbReference type="EMBL" id="GAA0160089.1"/>
    </source>
</evidence>